<keyword evidence="1" id="KW-0812">Transmembrane</keyword>
<sequence length="1096" mass="123050">MTQLVILKLGSGSFAQGFPVTLQIGKDGSIPSVEVRGTLPPAPKLGDRYTQWQVAYRGLGLSARLEKPKKQKTQVSRSGLCTEAAQQLKDHLNQWLNSEEFRPIKEALLKKLQSSEVIRFIIQTQELQHQQLPWHFWTLLVEDYTKAEIALSSPEYQDVERIERPGEPLKILAILGNSEGIDVQADRELLQQLPGAEVTFLVEPKRKELTDTLWAKGWDILCFSGHSSTEGETGKLAINQTDSLTVAELKNALKTSIAQGLRLAIFNSCDGLGLARNLADLHIPQVIVMREPVPDVVAQEFLKYFLKAFARGQSLYLSVREARERLQGIEDQFPCATWLPVIYQNPATLPPTWEDLGGICADIGSEKILACPYRGLSAFREEDAPYFFGRETFTEQLIQAVHEKPFVAVIGASGSGKSSVVFAGLIPQWRSDNHIILSIRPGDQPFVSLATALIPHLDPQLSETDQLIEAKKLASALSSQAISLREVIERILSRSTHTTGILLVIDQFEELYTLGKNLQERQQWLESWLSAIKVIAQLKVVITLRADFFTQAIDDRPLTDALQNADVKLGPMNREELERTITQPAAKAGMLIEPGLTDRILEAVQAEPGNLPLLEFALTLLWEHPRNGRLNHAAYKEIGGVELALTRYAQEVYDRLDGTEQEIAKRIFLELTQLGEGSQETRRQVSKQELQRIAPFPSVSGTEELVESVIQKLAAAKLVVTSETSVDIVHEALIRHWPLLREWLEENREQLLRQRAIEGAAKEWQKQGEPEELSYLLQGVKLADAESLLDSEGIALSSLARDYIIISQAVRDRLLQEEEDRRERELQQERKARIAAQRTTLAAVASFFIILVAGGFSWWQRQQSLRILQDVSAGIEVGTPQLLSLLPDFFKIANQQKRRGEIDRALAYYRTTLTESKQLLQPAENEAIQLSAAEQEQLENLVLDTEQALVETIETHRLPELEAQLSQGEIGQLLDETSLLDYEEQYTEGALKTTYAILLREWGTKADLNDNGELQTPEEAEYLPCELLKAIDALWRKHSGDRCGWFAQDSAYQSAECEELDELTLTQKIFLVPPFDAAINRLNSCDVTHAPVSLNP</sequence>
<name>A0ABT7APY7_9CYAN</name>
<dbReference type="InterPro" id="IPR027417">
    <property type="entry name" value="P-loop_NTPase"/>
</dbReference>
<dbReference type="EMBL" id="JAQOSP010000041">
    <property type="protein sequence ID" value="MDJ1168962.1"/>
    <property type="molecule type" value="Genomic_DNA"/>
</dbReference>
<evidence type="ECO:0000313" key="4">
    <source>
        <dbReference type="EMBL" id="MDJ1168962.1"/>
    </source>
</evidence>
<protein>
    <submittedName>
        <fullName evidence="4">CHAT domain-containing protein</fullName>
    </submittedName>
</protein>
<dbReference type="InterPro" id="IPR049052">
    <property type="entry name" value="nSTAND1"/>
</dbReference>
<proteinExistence type="predicted"/>
<evidence type="ECO:0000313" key="5">
    <source>
        <dbReference type="Proteomes" id="UP001235303"/>
    </source>
</evidence>
<keyword evidence="1" id="KW-0472">Membrane</keyword>
<dbReference type="SUPFAM" id="SSF52540">
    <property type="entry name" value="P-loop containing nucleoside triphosphate hydrolases"/>
    <property type="match status" value="1"/>
</dbReference>
<accession>A0ABT7APY7</accession>
<feature type="domain" description="CHAT" evidence="2">
    <location>
        <begin position="173"/>
        <end position="327"/>
    </location>
</feature>
<dbReference type="InterPro" id="IPR024983">
    <property type="entry name" value="CHAT_dom"/>
</dbReference>
<organism evidence="4 5">
    <name type="scientific">Roseofilum acuticapitatum BLCC-M154</name>
    <dbReference type="NCBI Taxonomy" id="3022444"/>
    <lineage>
        <taxon>Bacteria</taxon>
        <taxon>Bacillati</taxon>
        <taxon>Cyanobacteriota</taxon>
        <taxon>Cyanophyceae</taxon>
        <taxon>Desertifilales</taxon>
        <taxon>Desertifilaceae</taxon>
        <taxon>Roseofilum</taxon>
        <taxon>Roseofilum acuticapitatum</taxon>
    </lineage>
</organism>
<dbReference type="Pfam" id="PF20703">
    <property type="entry name" value="nSTAND1"/>
    <property type="match status" value="1"/>
</dbReference>
<comment type="caution">
    <text evidence="4">The sequence shown here is derived from an EMBL/GenBank/DDBJ whole genome shotgun (WGS) entry which is preliminary data.</text>
</comment>
<dbReference type="Pfam" id="PF12770">
    <property type="entry name" value="CHAT"/>
    <property type="match status" value="1"/>
</dbReference>
<reference evidence="4 5" key="1">
    <citation type="submission" date="2023-01" db="EMBL/GenBank/DDBJ databases">
        <title>Novel diversity within Roseofilum (Cyanobacteria; Desertifilaceae) from marine benthic mats with descriptions of four novel species.</title>
        <authorList>
            <person name="Wang Y."/>
            <person name="Berthold D.E."/>
            <person name="Hu J."/>
            <person name="Lefler F.W."/>
            <person name="Laughinghouse H.D. IV."/>
        </authorList>
    </citation>
    <scope>NUCLEOTIDE SEQUENCE [LARGE SCALE GENOMIC DNA]</scope>
    <source>
        <strain evidence="4 5">BLCC-M154</strain>
    </source>
</reference>
<dbReference type="Gene3D" id="3.40.50.300">
    <property type="entry name" value="P-loop containing nucleotide triphosphate hydrolases"/>
    <property type="match status" value="1"/>
</dbReference>
<evidence type="ECO:0000256" key="1">
    <source>
        <dbReference type="SAM" id="Phobius"/>
    </source>
</evidence>
<dbReference type="InterPro" id="IPR037215">
    <property type="entry name" value="GUN4-like_sf"/>
</dbReference>
<evidence type="ECO:0000259" key="2">
    <source>
        <dbReference type="Pfam" id="PF12770"/>
    </source>
</evidence>
<dbReference type="SUPFAM" id="SSF140869">
    <property type="entry name" value="GUN4-like"/>
    <property type="match status" value="1"/>
</dbReference>
<gene>
    <name evidence="4" type="ORF">PMG71_05945</name>
</gene>
<keyword evidence="5" id="KW-1185">Reference proteome</keyword>
<feature type="domain" description="Novel STAND NTPase 1" evidence="3">
    <location>
        <begin position="372"/>
        <end position="771"/>
    </location>
</feature>
<dbReference type="RefSeq" id="WP_283752726.1">
    <property type="nucleotide sequence ID" value="NZ_JAQOSP010000041.1"/>
</dbReference>
<keyword evidence="1" id="KW-1133">Transmembrane helix</keyword>
<dbReference type="Proteomes" id="UP001235303">
    <property type="component" value="Unassembled WGS sequence"/>
</dbReference>
<evidence type="ECO:0000259" key="3">
    <source>
        <dbReference type="Pfam" id="PF20703"/>
    </source>
</evidence>
<feature type="transmembrane region" description="Helical" evidence="1">
    <location>
        <begin position="840"/>
        <end position="859"/>
    </location>
</feature>